<dbReference type="RefSeq" id="WP_263594911.1">
    <property type="nucleotide sequence ID" value="NZ_CP107020.1"/>
</dbReference>
<evidence type="ECO:0000313" key="2">
    <source>
        <dbReference type="Proteomes" id="UP001164305"/>
    </source>
</evidence>
<dbReference type="Proteomes" id="UP001164305">
    <property type="component" value="Chromosome"/>
</dbReference>
<gene>
    <name evidence="1" type="ORF">BRM3_04585</name>
</gene>
<protein>
    <submittedName>
        <fullName evidence="1">PH domain-containing protein</fullName>
    </submittedName>
</protein>
<name>A0ABY6G3A8_9MICO</name>
<dbReference type="EMBL" id="CP107020">
    <property type="protein sequence ID" value="UYG17703.1"/>
    <property type="molecule type" value="Genomic_DNA"/>
</dbReference>
<proteinExistence type="predicted"/>
<accession>A0ABY6G3A8</accession>
<sequence>MAWTRSQQTFLAATSRITKRYDTRTVDLPERLLAPDEVVHEVLVGDTRSDANPFLLVTDRRVLVARLRMLRGWRVVAQAAAPDITGAEYTPTALSGRLRVGTRGGADLELVSDDRAQAERVVGLVRHLVAGAAQPEPVLIGDAAASGGGVETVLEAGERPIASTLGAGASGARRAALLVSDRRVLLASTGLLGWRIDREIPRDAVAVAELTGPGPDGTATVVVHGADGHRLEAAGVAEAAGRAVVDALTPPWP</sequence>
<evidence type="ECO:0000313" key="1">
    <source>
        <dbReference type="EMBL" id="UYG17703.1"/>
    </source>
</evidence>
<keyword evidence="2" id="KW-1185">Reference proteome</keyword>
<reference evidence="1" key="1">
    <citation type="submission" date="2022-10" db="EMBL/GenBank/DDBJ databases">
        <title>Whole-Genome Sequencing of Brachybacterium huguangmaarense BRM-3, Isolated from Betula schmidtii.</title>
        <authorList>
            <person name="Haam D."/>
        </authorList>
    </citation>
    <scope>NUCLEOTIDE SEQUENCE</scope>
    <source>
        <strain evidence="1">BRM-3</strain>
    </source>
</reference>
<organism evidence="1 2">
    <name type="scientific">Brachybacterium huguangmaarense</name>
    <dbReference type="NCBI Taxonomy" id="1652028"/>
    <lineage>
        <taxon>Bacteria</taxon>
        <taxon>Bacillati</taxon>
        <taxon>Actinomycetota</taxon>
        <taxon>Actinomycetes</taxon>
        <taxon>Micrococcales</taxon>
        <taxon>Dermabacteraceae</taxon>
        <taxon>Brachybacterium</taxon>
    </lineage>
</organism>